<evidence type="ECO:0000256" key="6">
    <source>
        <dbReference type="SAM" id="Phobius"/>
    </source>
</evidence>
<feature type="transmembrane region" description="Helical" evidence="6">
    <location>
        <begin position="416"/>
        <end position="438"/>
    </location>
</feature>
<dbReference type="PANTHER" id="PTHR42770">
    <property type="entry name" value="AMINO ACID TRANSPORTER-RELATED"/>
    <property type="match status" value="1"/>
</dbReference>
<dbReference type="GO" id="GO:0022857">
    <property type="term" value="F:transmembrane transporter activity"/>
    <property type="evidence" value="ECO:0007669"/>
    <property type="project" value="InterPro"/>
</dbReference>
<accession>A0A0K2VQC9</accession>
<name>A0A0K2VQC9_MESPL</name>
<feature type="transmembrane region" description="Helical" evidence="6">
    <location>
        <begin position="177"/>
        <end position="197"/>
    </location>
</feature>
<feature type="transmembrane region" description="Helical" evidence="6">
    <location>
        <begin position="381"/>
        <end position="404"/>
    </location>
</feature>
<feature type="transmembrane region" description="Helical" evidence="6">
    <location>
        <begin position="146"/>
        <end position="165"/>
    </location>
</feature>
<gene>
    <name evidence="7" type="ORF">MPL1032_130114</name>
</gene>
<feature type="transmembrane region" description="Helical" evidence="6">
    <location>
        <begin position="352"/>
        <end position="375"/>
    </location>
</feature>
<sequence length="486" mass="50611">MSTISAGSAESGVVAAGSSLGGGLRRNYLSFPEVVAQSVGTIAPSGTPGLVIPVVFATAGNGTWLAYLFATIALLIVGLQINVFSKRIATPGSLYIYAAHGLGPLVGVIAGWALLIGYVFTASAVILGTVSTALAFAHQIGFETSAVGVVLALSVVALVVAWWFAYRDIKLSTRVTLGIEFATLALILLTVVIFFLHRGSIGDAAQTGLQDVHFDQLRLGLVLAFFSFVGFESATVLGTESQQPRRFIPRAVITSVIGVGLIFVISSYGLVAGFHGVDPSLDKSDAPLTVLAQSFGGGFIGILISAGVALSFFACILGSINAGARVLYTLSHHGLFHNSARATHLAHASPHIAVTVVGAVALVFALGLTIAGYAILDAYGILGSIATYGFLVAYGLVTIGAPVFLRRRGELRPWHIVSAVVALILLVVTLAGTVYPVPAWPYNILPYVFLLLLAIGVAYFLALRQLAPTRLAQIEADLVGSVEPVK</sequence>
<evidence type="ECO:0000256" key="1">
    <source>
        <dbReference type="ARBA" id="ARBA00004651"/>
    </source>
</evidence>
<dbReference type="InterPro" id="IPR002293">
    <property type="entry name" value="AA/rel_permease1"/>
</dbReference>
<evidence type="ECO:0000256" key="5">
    <source>
        <dbReference type="ARBA" id="ARBA00023136"/>
    </source>
</evidence>
<dbReference type="PANTHER" id="PTHR42770:SF7">
    <property type="entry name" value="MEMBRANE PROTEIN"/>
    <property type="match status" value="1"/>
</dbReference>
<dbReference type="Proteomes" id="UP000182888">
    <property type="component" value="Unassembled WGS sequence"/>
</dbReference>
<dbReference type="Pfam" id="PF13520">
    <property type="entry name" value="AA_permease_2"/>
    <property type="match status" value="1"/>
</dbReference>
<dbReference type="InterPro" id="IPR050367">
    <property type="entry name" value="APC_superfamily"/>
</dbReference>
<keyword evidence="3 6" id="KW-0812">Transmembrane</keyword>
<keyword evidence="2" id="KW-1003">Cell membrane</keyword>
<evidence type="ECO:0000256" key="2">
    <source>
        <dbReference type="ARBA" id="ARBA00022475"/>
    </source>
</evidence>
<comment type="subcellular location">
    <subcellularLocation>
        <location evidence="1">Cell membrane</location>
        <topology evidence="1">Multi-pass membrane protein</topology>
    </subcellularLocation>
</comment>
<dbReference type="EMBL" id="CCND01000005">
    <property type="protein sequence ID" value="CDX51051.1"/>
    <property type="molecule type" value="Genomic_DNA"/>
</dbReference>
<evidence type="ECO:0000256" key="3">
    <source>
        <dbReference type="ARBA" id="ARBA00022692"/>
    </source>
</evidence>
<feature type="transmembrane region" description="Helical" evidence="6">
    <location>
        <begin position="64"/>
        <end position="84"/>
    </location>
</feature>
<feature type="transmembrane region" description="Helical" evidence="6">
    <location>
        <begin position="444"/>
        <end position="463"/>
    </location>
</feature>
<reference evidence="8" key="1">
    <citation type="submission" date="2014-08" db="EMBL/GenBank/DDBJ databases">
        <authorList>
            <person name="Edwards T."/>
        </authorList>
    </citation>
    <scope>NUCLEOTIDE SEQUENCE [LARGE SCALE GENOMIC DNA]</scope>
</reference>
<dbReference type="Gene3D" id="1.20.1740.10">
    <property type="entry name" value="Amino acid/polyamine transporter I"/>
    <property type="match status" value="1"/>
</dbReference>
<keyword evidence="4 6" id="KW-1133">Transmembrane helix</keyword>
<protein>
    <submittedName>
        <fullName evidence="7">Amino acid/polyamine/organocation transporter, APC superfamily</fullName>
    </submittedName>
</protein>
<dbReference type="GO" id="GO:0005886">
    <property type="term" value="C:plasma membrane"/>
    <property type="evidence" value="ECO:0007669"/>
    <property type="project" value="UniProtKB-SubCell"/>
</dbReference>
<feature type="transmembrane region" description="Helical" evidence="6">
    <location>
        <begin position="251"/>
        <end position="275"/>
    </location>
</feature>
<feature type="transmembrane region" description="Helical" evidence="6">
    <location>
        <begin position="217"/>
        <end position="239"/>
    </location>
</feature>
<organism evidence="7 8">
    <name type="scientific">Mesorhizobium plurifarium</name>
    <dbReference type="NCBI Taxonomy" id="69974"/>
    <lineage>
        <taxon>Bacteria</taxon>
        <taxon>Pseudomonadati</taxon>
        <taxon>Pseudomonadota</taxon>
        <taxon>Alphaproteobacteria</taxon>
        <taxon>Hyphomicrobiales</taxon>
        <taxon>Phyllobacteriaceae</taxon>
        <taxon>Mesorhizobium</taxon>
    </lineage>
</organism>
<feature type="transmembrane region" description="Helical" evidence="6">
    <location>
        <begin position="105"/>
        <end position="126"/>
    </location>
</feature>
<feature type="transmembrane region" description="Helical" evidence="6">
    <location>
        <begin position="295"/>
        <end position="317"/>
    </location>
</feature>
<proteinExistence type="predicted"/>
<keyword evidence="5 6" id="KW-0472">Membrane</keyword>
<evidence type="ECO:0000313" key="8">
    <source>
        <dbReference type="Proteomes" id="UP000182888"/>
    </source>
</evidence>
<evidence type="ECO:0000256" key="4">
    <source>
        <dbReference type="ARBA" id="ARBA00022989"/>
    </source>
</evidence>
<dbReference type="PIRSF" id="PIRSF006060">
    <property type="entry name" value="AA_transporter"/>
    <property type="match status" value="1"/>
</dbReference>
<dbReference type="AlphaFoldDB" id="A0A0K2VQC9"/>
<evidence type="ECO:0000313" key="7">
    <source>
        <dbReference type="EMBL" id="CDX51051.1"/>
    </source>
</evidence>